<proteinExistence type="predicted"/>
<dbReference type="Gene3D" id="2.60.210.10">
    <property type="entry name" value="Apoptosis, Tumor Necrosis Factor Receptor Associated Protein 2, Chain A"/>
    <property type="match status" value="1"/>
</dbReference>
<accession>A0AAV4TW26</accession>
<sequence length="200" mass="23253">MTEVCELAPFTFIWTIENFSPMSCSTITSPSFIVGFMRKTKWHLEIKERNEQEGYCCFISRDNDKNKGPRTIEIYFELAVLADDGSVLTAEKGQGIFKKRVSISNSLEMEDSLWQRWMKVSPRGILAIRCKMWKNNASKWMTVRHDLCFARTELRVEEKNFIWSIRNFSSFSHLKDGIKLQPTTNDEPTLTFKSLGDEGQ</sequence>
<name>A0AAV4TW26_9ARAC</name>
<protein>
    <recommendedName>
        <fullName evidence="3">MATH domain-containing protein</fullName>
    </recommendedName>
</protein>
<dbReference type="AlphaFoldDB" id="A0AAV4TW26"/>
<organism evidence="1 2">
    <name type="scientific">Caerostris darwini</name>
    <dbReference type="NCBI Taxonomy" id="1538125"/>
    <lineage>
        <taxon>Eukaryota</taxon>
        <taxon>Metazoa</taxon>
        <taxon>Ecdysozoa</taxon>
        <taxon>Arthropoda</taxon>
        <taxon>Chelicerata</taxon>
        <taxon>Arachnida</taxon>
        <taxon>Araneae</taxon>
        <taxon>Araneomorphae</taxon>
        <taxon>Entelegynae</taxon>
        <taxon>Araneoidea</taxon>
        <taxon>Araneidae</taxon>
        <taxon>Caerostris</taxon>
    </lineage>
</organism>
<reference evidence="1 2" key="1">
    <citation type="submission" date="2021-06" db="EMBL/GenBank/DDBJ databases">
        <title>Caerostris darwini draft genome.</title>
        <authorList>
            <person name="Kono N."/>
            <person name="Arakawa K."/>
        </authorList>
    </citation>
    <scope>NUCLEOTIDE SEQUENCE [LARGE SCALE GENOMIC DNA]</scope>
</reference>
<keyword evidence="2" id="KW-1185">Reference proteome</keyword>
<evidence type="ECO:0008006" key="3">
    <source>
        <dbReference type="Google" id="ProtNLM"/>
    </source>
</evidence>
<dbReference type="EMBL" id="BPLQ01010274">
    <property type="protein sequence ID" value="GIY49746.1"/>
    <property type="molecule type" value="Genomic_DNA"/>
</dbReference>
<evidence type="ECO:0000313" key="2">
    <source>
        <dbReference type="Proteomes" id="UP001054837"/>
    </source>
</evidence>
<comment type="caution">
    <text evidence="1">The sequence shown here is derived from an EMBL/GenBank/DDBJ whole genome shotgun (WGS) entry which is preliminary data.</text>
</comment>
<evidence type="ECO:0000313" key="1">
    <source>
        <dbReference type="EMBL" id="GIY49746.1"/>
    </source>
</evidence>
<gene>
    <name evidence="1" type="primary">AVEN_124022_1</name>
    <name evidence="1" type="ORF">CDAR_563121</name>
</gene>
<dbReference type="InterPro" id="IPR008974">
    <property type="entry name" value="TRAF-like"/>
</dbReference>
<dbReference type="Proteomes" id="UP001054837">
    <property type="component" value="Unassembled WGS sequence"/>
</dbReference>
<dbReference type="SUPFAM" id="SSF49599">
    <property type="entry name" value="TRAF domain-like"/>
    <property type="match status" value="1"/>
</dbReference>